<evidence type="ECO:0000313" key="3">
    <source>
        <dbReference type="EMBL" id="KAL2481102.1"/>
    </source>
</evidence>
<evidence type="ECO:0000259" key="2">
    <source>
        <dbReference type="Pfam" id="PF00078"/>
    </source>
</evidence>
<dbReference type="Gene3D" id="3.30.70.270">
    <property type="match status" value="1"/>
</dbReference>
<dbReference type="EMBL" id="JBFOLK010000010">
    <property type="protein sequence ID" value="KAL2481102.1"/>
    <property type="molecule type" value="Genomic_DNA"/>
</dbReference>
<comment type="caution">
    <text evidence="3">The sequence shown here is derived from an EMBL/GenBank/DDBJ whole genome shotgun (WGS) entry which is preliminary data.</text>
</comment>
<dbReference type="PANTHER" id="PTHR24559:SF444">
    <property type="entry name" value="REVERSE TRANSCRIPTASE DOMAIN-CONTAINING PROTEIN"/>
    <property type="match status" value="1"/>
</dbReference>
<dbReference type="Proteomes" id="UP001604336">
    <property type="component" value="Unassembled WGS sequence"/>
</dbReference>
<organism evidence="3 4">
    <name type="scientific">Abeliophyllum distichum</name>
    <dbReference type="NCBI Taxonomy" id="126358"/>
    <lineage>
        <taxon>Eukaryota</taxon>
        <taxon>Viridiplantae</taxon>
        <taxon>Streptophyta</taxon>
        <taxon>Embryophyta</taxon>
        <taxon>Tracheophyta</taxon>
        <taxon>Spermatophyta</taxon>
        <taxon>Magnoliopsida</taxon>
        <taxon>eudicotyledons</taxon>
        <taxon>Gunneridae</taxon>
        <taxon>Pentapetalae</taxon>
        <taxon>asterids</taxon>
        <taxon>lamiids</taxon>
        <taxon>Lamiales</taxon>
        <taxon>Oleaceae</taxon>
        <taxon>Forsythieae</taxon>
        <taxon>Abeliophyllum</taxon>
    </lineage>
</organism>
<feature type="region of interest" description="Disordered" evidence="1">
    <location>
        <begin position="1"/>
        <end position="42"/>
    </location>
</feature>
<feature type="domain" description="Reverse transcriptase" evidence="2">
    <location>
        <begin position="238"/>
        <end position="321"/>
    </location>
</feature>
<dbReference type="Pfam" id="PF00078">
    <property type="entry name" value="RVT_1"/>
    <property type="match status" value="1"/>
</dbReference>
<dbReference type="Pfam" id="PF08284">
    <property type="entry name" value="RVP_2"/>
    <property type="match status" value="1"/>
</dbReference>
<gene>
    <name evidence="3" type="ORF">Adt_34068</name>
</gene>
<evidence type="ECO:0000256" key="1">
    <source>
        <dbReference type="SAM" id="MobiDB-lite"/>
    </source>
</evidence>
<dbReference type="InterPro" id="IPR043502">
    <property type="entry name" value="DNA/RNA_pol_sf"/>
</dbReference>
<dbReference type="GO" id="GO:0003964">
    <property type="term" value="F:RNA-directed DNA polymerase activity"/>
    <property type="evidence" value="ECO:0007669"/>
    <property type="project" value="UniProtKB-KW"/>
</dbReference>
<keyword evidence="3" id="KW-0695">RNA-directed DNA polymerase</keyword>
<name>A0ABD1QZD5_9LAMI</name>
<dbReference type="SUPFAM" id="SSF56672">
    <property type="entry name" value="DNA/RNA polymerases"/>
    <property type="match status" value="1"/>
</dbReference>
<evidence type="ECO:0000313" key="4">
    <source>
        <dbReference type="Proteomes" id="UP001604336"/>
    </source>
</evidence>
<dbReference type="InterPro" id="IPR053134">
    <property type="entry name" value="RNA-dir_DNA_polymerase"/>
</dbReference>
<reference evidence="4" key="1">
    <citation type="submission" date="2024-07" db="EMBL/GenBank/DDBJ databases">
        <title>Two chromosome-level genome assemblies of Korean endemic species Abeliophyllum distichum and Forsythia ovata (Oleaceae).</title>
        <authorList>
            <person name="Jang H."/>
        </authorList>
    </citation>
    <scope>NUCLEOTIDE SEQUENCE [LARGE SCALE GENOMIC DNA]</scope>
</reference>
<keyword evidence="3" id="KW-0548">Nucleotidyltransferase</keyword>
<feature type="compositionally biased region" description="Low complexity" evidence="1">
    <location>
        <begin position="23"/>
        <end position="33"/>
    </location>
</feature>
<dbReference type="InterPro" id="IPR043128">
    <property type="entry name" value="Rev_trsase/Diguanyl_cyclase"/>
</dbReference>
<dbReference type="CDD" id="cd01647">
    <property type="entry name" value="RT_LTR"/>
    <property type="match status" value="1"/>
</dbReference>
<feature type="compositionally biased region" description="Basic and acidic residues" evidence="1">
    <location>
        <begin position="1"/>
        <end position="10"/>
    </location>
</feature>
<accession>A0ABD1QZD5</accession>
<proteinExistence type="predicted"/>
<keyword evidence="3" id="KW-0808">Transferase</keyword>
<dbReference type="PANTHER" id="PTHR24559">
    <property type="entry name" value="TRANSPOSON TY3-I GAG-POL POLYPROTEIN"/>
    <property type="match status" value="1"/>
</dbReference>
<sequence>MKRDYLDRPQESGPPQVQPNVSAARQAQNQNQNTGLSRASMTRGVQANIASSSGVRQKGQAGRATHSFISYALAIYADCMLEPLDSDLVVATPVGDSLLANSVYKDCVVKVNDHELKANLIPLDIHYFDLGEPEIILSGERRILPSCIISALDARKFLKKGYQAYLVYVIDSQITKLNLDDIPVVRDFPDVFPEDLPGLPPYREIEFRIDLIPGTTPISQAPYRMAPVELKELKVQLQLNKVTIRNKYPLPRIDDLFDQLRGATVFSKIDLRSRYHQLKIRDVDVPKTVFRSRYGHNEFLVMPFGLTNAPAAFMDLMNMVVFLGHVISAEGIYVDPIKIEAVMKWECPTNVTEVRSFLGLVRPTLIDRVREAQSQDLTLRLLKEEISTGLRTDYAIRDDGSLVMESRLCVPDISELKKRDFRRGTQFSLCDAPMQY</sequence>
<dbReference type="AlphaFoldDB" id="A0ABD1QZD5"/>
<dbReference type="InterPro" id="IPR000477">
    <property type="entry name" value="RT_dom"/>
</dbReference>
<protein>
    <submittedName>
        <fullName evidence="3">Reverse transcriptase</fullName>
    </submittedName>
</protein>
<keyword evidence="4" id="KW-1185">Reference proteome</keyword>